<dbReference type="AlphaFoldDB" id="A0A369JGB1"/>
<protein>
    <submittedName>
        <fullName evidence="1">Uncharacterized protein</fullName>
    </submittedName>
</protein>
<accession>A0A369JGB1</accession>
<evidence type="ECO:0000313" key="1">
    <source>
        <dbReference type="EMBL" id="RDB18743.1"/>
    </source>
</evidence>
<evidence type="ECO:0000313" key="2">
    <source>
        <dbReference type="Proteomes" id="UP000076154"/>
    </source>
</evidence>
<organism evidence="1 2">
    <name type="scientific">Hypsizygus marmoreus</name>
    <name type="common">White beech mushroom</name>
    <name type="synonym">Agaricus marmoreus</name>
    <dbReference type="NCBI Taxonomy" id="39966"/>
    <lineage>
        <taxon>Eukaryota</taxon>
        <taxon>Fungi</taxon>
        <taxon>Dikarya</taxon>
        <taxon>Basidiomycota</taxon>
        <taxon>Agaricomycotina</taxon>
        <taxon>Agaricomycetes</taxon>
        <taxon>Agaricomycetidae</taxon>
        <taxon>Agaricales</taxon>
        <taxon>Tricholomatineae</taxon>
        <taxon>Lyophyllaceae</taxon>
        <taxon>Hypsizygus</taxon>
    </lineage>
</organism>
<sequence>MKLVLVTPATDQQKHYAMIPTPETYRVCFHLILQREYESGTRFIEFCSESQGAVEAARDVLGKYLMNPTSAIYLRCSMQSKEGDWVWADISPKSWELIIDDIRTEVGVFEHPPPSPSEAAFLQGGVHLTFWVDDGGDTNWSPLHQDEKTLIGSHKYMDRPVDHATAVSSVRAKTGLFGENKFTFYTFPNNDLRSWVEFPSDAYTDGVVWRSVVPLPGGILGVIVRKIKKDDDDVV</sequence>
<dbReference type="InParanoid" id="A0A369JGB1"/>
<comment type="caution">
    <text evidence="1">The sequence shown here is derived from an EMBL/GenBank/DDBJ whole genome shotgun (WGS) entry which is preliminary data.</text>
</comment>
<dbReference type="Proteomes" id="UP000076154">
    <property type="component" value="Unassembled WGS sequence"/>
</dbReference>
<keyword evidence="2" id="KW-1185">Reference proteome</keyword>
<proteinExistence type="predicted"/>
<gene>
    <name evidence="1" type="ORF">Hypma_014689</name>
</gene>
<name>A0A369JGB1_HYPMA</name>
<reference evidence="1" key="1">
    <citation type="submission" date="2018-04" db="EMBL/GenBank/DDBJ databases">
        <title>Whole genome sequencing of Hypsizygus marmoreus.</title>
        <authorList>
            <person name="Choi I.-G."/>
            <person name="Min B."/>
            <person name="Kim J.-G."/>
            <person name="Kim S."/>
            <person name="Oh Y.-L."/>
            <person name="Kong W.-S."/>
            <person name="Park H."/>
            <person name="Jeong J."/>
            <person name="Song E.-S."/>
        </authorList>
    </citation>
    <scope>NUCLEOTIDE SEQUENCE [LARGE SCALE GENOMIC DNA]</scope>
    <source>
        <strain evidence="1">51987-8</strain>
    </source>
</reference>
<dbReference type="EMBL" id="LUEZ02000090">
    <property type="protein sequence ID" value="RDB18743.1"/>
    <property type="molecule type" value="Genomic_DNA"/>
</dbReference>
<dbReference type="OrthoDB" id="3063824at2759"/>